<sequence>MKTKAHTTIKTATNTKLSQNKPGPTSNNLLGQSVSSTAYKSMLKAMRQMMSDERIQLVLQKEGRNSIEEDWAIISQYTSFEEGVIEHAKITTLGEWGNSKLINIDYDTKTACFRVYNSTEALNQKEDNVCIGSYFLAGKLTSWCEKVFNVHCWPEQTKFLAKGDDYDEFIIAPTALSIESELARLVKSDKETCDNMAVVIKRLKNEITSRERAELAVAKLVYYDALTGVFNRRYFYEKLEEASSGVNPKQNICALLLIDLDYFKAINDSLGHNEGDKALIFVAEKLQSTIAQKEDAILARLGGDEFVILLPRLGSDKDEARQYATQIAEKILDQSKQACILGGVEHFLTYSVGICLMTDSDLQAEEHLKHADNALYQSKLDGRDQYSFFSRKMQLIVDQKHTLSSELKVAIQKEQFILHFQPIFNGDNQLVSCEALVRWNHPKKGLLAADNFIKQAEDSRLIIALGEIVLKAAFKTLKEWEDRKMLDGFERLSINISPLHFMHPTFVEFVRKTLMQEGVNGNMIMIEITEHNMISNFKLSSAIMNSLSKLGLRFSIDDYGSGYSSLSYLHRLPFSELKIDRTFITHVLDNEKDQKIVGSILSLAHSLDIDALVEGVENNQQLEYLKKQKCNLFQGYHLGKPVSKNDFEEKYLLSS</sequence>
<evidence type="ECO:0000259" key="4">
    <source>
        <dbReference type="PROSITE" id="PS50887"/>
    </source>
</evidence>
<dbReference type="PANTHER" id="PTHR44757:SF2">
    <property type="entry name" value="BIOFILM ARCHITECTURE MAINTENANCE PROTEIN MBAA"/>
    <property type="match status" value="1"/>
</dbReference>
<dbReference type="Gene3D" id="3.30.1380.20">
    <property type="entry name" value="Trafficking protein particle complex subunit 3"/>
    <property type="match status" value="1"/>
</dbReference>
<dbReference type="SUPFAM" id="SSF141868">
    <property type="entry name" value="EAL domain-like"/>
    <property type="match status" value="1"/>
</dbReference>
<dbReference type="CDD" id="cd01949">
    <property type="entry name" value="GGDEF"/>
    <property type="match status" value="1"/>
</dbReference>
<feature type="domain" description="GGDEF" evidence="4">
    <location>
        <begin position="251"/>
        <end position="391"/>
    </location>
</feature>
<dbReference type="EMBL" id="SMFQ01000003">
    <property type="protein sequence ID" value="TCJ87535.1"/>
    <property type="molecule type" value="Genomic_DNA"/>
</dbReference>
<dbReference type="PANTHER" id="PTHR44757">
    <property type="entry name" value="DIGUANYLATE CYCLASE DGCP"/>
    <property type="match status" value="1"/>
</dbReference>
<organism evidence="5 6">
    <name type="scientific">Cocleimonas flava</name>
    <dbReference type="NCBI Taxonomy" id="634765"/>
    <lineage>
        <taxon>Bacteria</taxon>
        <taxon>Pseudomonadati</taxon>
        <taxon>Pseudomonadota</taxon>
        <taxon>Gammaproteobacteria</taxon>
        <taxon>Thiotrichales</taxon>
        <taxon>Thiotrichaceae</taxon>
        <taxon>Cocleimonas</taxon>
    </lineage>
</organism>
<dbReference type="PROSITE" id="PS50887">
    <property type="entry name" value="GGDEF"/>
    <property type="match status" value="1"/>
</dbReference>
<dbReference type="InterPro" id="IPR001633">
    <property type="entry name" value="EAL_dom"/>
</dbReference>
<dbReference type="SMART" id="SM00052">
    <property type="entry name" value="EAL"/>
    <property type="match status" value="1"/>
</dbReference>
<dbReference type="GO" id="GO:0003824">
    <property type="term" value="F:catalytic activity"/>
    <property type="evidence" value="ECO:0007669"/>
    <property type="project" value="UniProtKB-ARBA"/>
</dbReference>
<evidence type="ECO:0000256" key="2">
    <source>
        <dbReference type="SAM" id="MobiDB-lite"/>
    </source>
</evidence>
<dbReference type="RefSeq" id="WP_131905802.1">
    <property type="nucleotide sequence ID" value="NZ_BAAAFU010000004.1"/>
</dbReference>
<dbReference type="SUPFAM" id="SSF55073">
    <property type="entry name" value="Nucleotide cyclase"/>
    <property type="match status" value="1"/>
</dbReference>
<comment type="caution">
    <text evidence="5">The sequence shown here is derived from an EMBL/GenBank/DDBJ whole genome shotgun (WGS) entry which is preliminary data.</text>
</comment>
<feature type="domain" description="EAL" evidence="3">
    <location>
        <begin position="400"/>
        <end position="655"/>
    </location>
</feature>
<gene>
    <name evidence="5" type="ORF">EV695_2046</name>
</gene>
<dbReference type="CDD" id="cd01948">
    <property type="entry name" value="EAL"/>
    <property type="match status" value="1"/>
</dbReference>
<evidence type="ECO:0000256" key="1">
    <source>
        <dbReference type="ARBA" id="ARBA00001946"/>
    </source>
</evidence>
<dbReference type="Proteomes" id="UP000294887">
    <property type="component" value="Unassembled WGS sequence"/>
</dbReference>
<dbReference type="InterPro" id="IPR000160">
    <property type="entry name" value="GGDEF_dom"/>
</dbReference>
<evidence type="ECO:0000259" key="3">
    <source>
        <dbReference type="PROSITE" id="PS50883"/>
    </source>
</evidence>
<dbReference type="Pfam" id="PF00563">
    <property type="entry name" value="EAL"/>
    <property type="match status" value="1"/>
</dbReference>
<dbReference type="InterPro" id="IPR043128">
    <property type="entry name" value="Rev_trsase/Diguanyl_cyclase"/>
</dbReference>
<dbReference type="InterPro" id="IPR029787">
    <property type="entry name" value="Nucleotide_cyclase"/>
</dbReference>
<dbReference type="NCBIfam" id="TIGR00254">
    <property type="entry name" value="GGDEF"/>
    <property type="match status" value="1"/>
</dbReference>
<protein>
    <submittedName>
        <fullName evidence="5">Diguanylate cyclase (GGDEF)-like protein</fullName>
    </submittedName>
</protein>
<dbReference type="OrthoDB" id="9813913at2"/>
<dbReference type="Pfam" id="PF00990">
    <property type="entry name" value="GGDEF"/>
    <property type="match status" value="1"/>
</dbReference>
<evidence type="ECO:0000313" key="6">
    <source>
        <dbReference type="Proteomes" id="UP000294887"/>
    </source>
</evidence>
<accession>A0A4V2P8Y6</accession>
<dbReference type="PROSITE" id="PS50883">
    <property type="entry name" value="EAL"/>
    <property type="match status" value="1"/>
</dbReference>
<dbReference type="AlphaFoldDB" id="A0A4V2P8Y6"/>
<dbReference type="SMART" id="SM00267">
    <property type="entry name" value="GGDEF"/>
    <property type="match status" value="1"/>
</dbReference>
<keyword evidence="6" id="KW-1185">Reference proteome</keyword>
<dbReference type="InterPro" id="IPR035919">
    <property type="entry name" value="EAL_sf"/>
</dbReference>
<dbReference type="Gene3D" id="3.20.20.450">
    <property type="entry name" value="EAL domain"/>
    <property type="match status" value="1"/>
</dbReference>
<dbReference type="Gene3D" id="3.30.70.270">
    <property type="match status" value="1"/>
</dbReference>
<feature type="compositionally biased region" description="Polar residues" evidence="2">
    <location>
        <begin position="17"/>
        <end position="31"/>
    </location>
</feature>
<proteinExistence type="predicted"/>
<reference evidence="5 6" key="1">
    <citation type="submission" date="2019-03" db="EMBL/GenBank/DDBJ databases">
        <title>Genomic Encyclopedia of Type Strains, Phase IV (KMG-IV): sequencing the most valuable type-strain genomes for metagenomic binning, comparative biology and taxonomic classification.</title>
        <authorList>
            <person name="Goeker M."/>
        </authorList>
    </citation>
    <scope>NUCLEOTIDE SEQUENCE [LARGE SCALE GENOMIC DNA]</scope>
    <source>
        <strain evidence="5 6">DSM 24830</strain>
    </source>
</reference>
<dbReference type="InterPro" id="IPR052155">
    <property type="entry name" value="Biofilm_reg_signaling"/>
</dbReference>
<name>A0A4V2P8Y6_9GAMM</name>
<evidence type="ECO:0000313" key="5">
    <source>
        <dbReference type="EMBL" id="TCJ87535.1"/>
    </source>
</evidence>
<comment type="cofactor">
    <cofactor evidence="1">
        <name>Mg(2+)</name>
        <dbReference type="ChEBI" id="CHEBI:18420"/>
    </cofactor>
</comment>
<dbReference type="FunFam" id="3.30.70.270:FF:000001">
    <property type="entry name" value="Diguanylate cyclase domain protein"/>
    <property type="match status" value="1"/>
</dbReference>
<feature type="region of interest" description="Disordered" evidence="2">
    <location>
        <begin position="1"/>
        <end position="31"/>
    </location>
</feature>